<dbReference type="EC" id="3.4.22.71" evidence="4"/>
<dbReference type="InterPro" id="IPR023365">
    <property type="entry name" value="Sortase_dom-sf"/>
</dbReference>
<dbReference type="RefSeq" id="WP_308455060.1">
    <property type="nucleotide sequence ID" value="NZ_JAJEQR010000084.1"/>
</dbReference>
<keyword evidence="3" id="KW-0472">Membrane</keyword>
<reference evidence="4" key="1">
    <citation type="submission" date="2021-10" db="EMBL/GenBank/DDBJ databases">
        <title>Anaerobic single-cell dispensing facilitates the cultivation of human gut bacteria.</title>
        <authorList>
            <person name="Afrizal A."/>
        </authorList>
    </citation>
    <scope>NUCLEOTIDE SEQUENCE</scope>
    <source>
        <strain evidence="4">CLA-AA-H215</strain>
    </source>
</reference>
<feature type="active site" description="Proton donor/acceptor" evidence="2">
    <location>
        <position position="154"/>
    </location>
</feature>
<comment type="caution">
    <text evidence="4">The sequence shown here is derived from an EMBL/GenBank/DDBJ whole genome shotgun (WGS) entry which is preliminary data.</text>
</comment>
<feature type="active site" description="Acyl-thioester intermediate" evidence="2">
    <location>
        <position position="246"/>
    </location>
</feature>
<evidence type="ECO:0000256" key="1">
    <source>
        <dbReference type="ARBA" id="ARBA00022801"/>
    </source>
</evidence>
<keyword evidence="5" id="KW-1185">Reference proteome</keyword>
<dbReference type="CDD" id="cd05826">
    <property type="entry name" value="Sortase_B"/>
    <property type="match status" value="1"/>
</dbReference>
<keyword evidence="3" id="KW-0812">Transmembrane</keyword>
<dbReference type="EMBL" id="JAJEQR010000084">
    <property type="protein sequence ID" value="MCC2232665.1"/>
    <property type="molecule type" value="Genomic_DNA"/>
</dbReference>
<accession>A0AAE3EDY5</accession>
<organism evidence="4 5">
    <name type="scientific">Hominifimenecus microfluidus</name>
    <dbReference type="NCBI Taxonomy" id="2885348"/>
    <lineage>
        <taxon>Bacteria</taxon>
        <taxon>Bacillati</taxon>
        <taxon>Bacillota</taxon>
        <taxon>Clostridia</taxon>
        <taxon>Lachnospirales</taxon>
        <taxon>Lachnospiraceae</taxon>
        <taxon>Hominifimenecus</taxon>
    </lineage>
</organism>
<dbReference type="AlphaFoldDB" id="A0AAE3EDY5"/>
<evidence type="ECO:0000313" key="4">
    <source>
        <dbReference type="EMBL" id="MCC2232665.1"/>
    </source>
</evidence>
<proteinExistence type="predicted"/>
<keyword evidence="3" id="KW-1133">Transmembrane helix</keyword>
<dbReference type="GO" id="GO:0016787">
    <property type="term" value="F:hydrolase activity"/>
    <property type="evidence" value="ECO:0007669"/>
    <property type="project" value="UniProtKB-KW"/>
</dbReference>
<evidence type="ECO:0000313" key="5">
    <source>
        <dbReference type="Proteomes" id="UP001198182"/>
    </source>
</evidence>
<gene>
    <name evidence="4" type="primary">srtB</name>
    <name evidence="4" type="ORF">LKD81_16990</name>
</gene>
<dbReference type="Proteomes" id="UP001198182">
    <property type="component" value="Unassembled WGS sequence"/>
</dbReference>
<sequence>MSDEKKKKGKRKAVRLVIDLLTVVCLIVAGYSIYQIAKQKSEDSQGESLYENMAEQAVQEETKEVEVPLKKNREPVKIQMKSIDFEELWALNEDVVAWLELPGTIINYPVAQGKDNNEYLRTLLDGTHHRFGTLFIDYRNEKDFSDENTIIYGHNIKAGDMFSILKNYREQSYYDEHPYFLLYTPEKTYILEIFAGKVVDANNAIPMTFETKEEYQEYLNHLVEKSTFQSDVTVTSDDRIVTLYTCASDFDDARYVLCGRLTEITD</sequence>
<name>A0AAE3EDY5_9FIRM</name>
<dbReference type="NCBIfam" id="TIGR03064">
    <property type="entry name" value="sortase_srtB"/>
    <property type="match status" value="1"/>
</dbReference>
<keyword evidence="1 4" id="KW-0378">Hydrolase</keyword>
<feature type="transmembrane region" description="Helical" evidence="3">
    <location>
        <begin position="12"/>
        <end position="34"/>
    </location>
</feature>
<dbReference type="InterPro" id="IPR005754">
    <property type="entry name" value="Sortase"/>
</dbReference>
<dbReference type="SUPFAM" id="SSF63817">
    <property type="entry name" value="Sortase"/>
    <property type="match status" value="1"/>
</dbReference>
<dbReference type="Pfam" id="PF04203">
    <property type="entry name" value="Sortase"/>
    <property type="match status" value="1"/>
</dbReference>
<evidence type="ECO:0000256" key="3">
    <source>
        <dbReference type="SAM" id="Phobius"/>
    </source>
</evidence>
<dbReference type="InterPro" id="IPR009835">
    <property type="entry name" value="SrtB"/>
</dbReference>
<protein>
    <submittedName>
        <fullName evidence="4">Class B sortase</fullName>
        <ecNumber evidence="4">3.4.22.71</ecNumber>
    </submittedName>
</protein>
<dbReference type="Gene3D" id="2.40.260.10">
    <property type="entry name" value="Sortase"/>
    <property type="match status" value="1"/>
</dbReference>
<evidence type="ECO:0000256" key="2">
    <source>
        <dbReference type="PIRSR" id="PIRSR605754-1"/>
    </source>
</evidence>